<sequence>MRILIFTPIEFIWALSTQLLTLNTCCHIRIYSSPPHQTQNTYPKLINPPLPTQPKSRFTPKQHVRTSTFHQTHSQTHQSAHTHSVPFSTHPRFVHTLPITPDSLPNPSHPRLHAPFHRASQCSNSTPSETKKNAPRFLRLVSQYLPIRCGIRHYATGLPYRPSVCPVMGI</sequence>
<accession>A0A7U2IAB6</accession>
<evidence type="ECO:0000313" key="2">
    <source>
        <dbReference type="Proteomes" id="UP000663193"/>
    </source>
</evidence>
<evidence type="ECO:0000313" key="1">
    <source>
        <dbReference type="EMBL" id="QRD06128.1"/>
    </source>
</evidence>
<dbReference type="EMBL" id="CP069042">
    <property type="protein sequence ID" value="QRD06128.1"/>
    <property type="molecule type" value="Genomic_DNA"/>
</dbReference>
<keyword evidence="2" id="KW-1185">Reference proteome</keyword>
<gene>
    <name evidence="1" type="ORF">JI435_423090</name>
</gene>
<proteinExistence type="predicted"/>
<dbReference type="AlphaFoldDB" id="A0A7U2IAB6"/>
<reference evidence="2" key="1">
    <citation type="journal article" date="2021" name="BMC Genomics">
        <title>Chromosome-level genome assembly and manually-curated proteome of model necrotroph Parastagonospora nodorum Sn15 reveals a genome-wide trove of candidate effector homologs, and redundancy of virulence-related functions within an accessory chromosome.</title>
        <authorList>
            <person name="Bertazzoni S."/>
            <person name="Jones D.A.B."/>
            <person name="Phan H.T."/>
            <person name="Tan K.-C."/>
            <person name="Hane J.K."/>
        </authorList>
    </citation>
    <scope>NUCLEOTIDE SEQUENCE [LARGE SCALE GENOMIC DNA]</scope>
    <source>
        <strain evidence="2">SN15 / ATCC MYA-4574 / FGSC 10173)</strain>
    </source>
</reference>
<organism evidence="1 2">
    <name type="scientific">Phaeosphaeria nodorum (strain SN15 / ATCC MYA-4574 / FGSC 10173)</name>
    <name type="common">Glume blotch fungus</name>
    <name type="synonym">Parastagonospora nodorum</name>
    <dbReference type="NCBI Taxonomy" id="321614"/>
    <lineage>
        <taxon>Eukaryota</taxon>
        <taxon>Fungi</taxon>
        <taxon>Dikarya</taxon>
        <taxon>Ascomycota</taxon>
        <taxon>Pezizomycotina</taxon>
        <taxon>Dothideomycetes</taxon>
        <taxon>Pleosporomycetidae</taxon>
        <taxon>Pleosporales</taxon>
        <taxon>Pleosporineae</taxon>
        <taxon>Phaeosphaeriaceae</taxon>
        <taxon>Parastagonospora</taxon>
    </lineage>
</organism>
<protein>
    <submittedName>
        <fullName evidence="1">Uncharacterized protein</fullName>
    </submittedName>
</protein>
<dbReference type="Proteomes" id="UP000663193">
    <property type="component" value="Chromosome 20"/>
</dbReference>
<name>A0A7U2IAB6_PHANO</name>
<dbReference type="VEuPathDB" id="FungiDB:JI435_423090"/>